<dbReference type="Pfam" id="PF12728">
    <property type="entry name" value="HTH_17"/>
    <property type="match status" value="1"/>
</dbReference>
<dbReference type="InterPro" id="IPR010093">
    <property type="entry name" value="SinI_DNA-bd"/>
</dbReference>
<dbReference type="Proteomes" id="UP000248806">
    <property type="component" value="Unassembled WGS sequence"/>
</dbReference>
<dbReference type="EMBL" id="QKUF01000059">
    <property type="protein sequence ID" value="PZW18153.1"/>
    <property type="molecule type" value="Genomic_DNA"/>
</dbReference>
<dbReference type="SUPFAM" id="SSF46955">
    <property type="entry name" value="Putative DNA-binding domain"/>
    <property type="match status" value="1"/>
</dbReference>
<dbReference type="InterPro" id="IPR009061">
    <property type="entry name" value="DNA-bd_dom_put_sf"/>
</dbReference>
<sequence>MGEILEPKEVAEMLKVNPRTVIRWAEQGKIPAFKIGDLWRFRKIALETFILEEEKRNMQSKQCSQPNREEKL</sequence>
<dbReference type="Gene3D" id="1.10.1660.10">
    <property type="match status" value="1"/>
</dbReference>
<evidence type="ECO:0000313" key="2">
    <source>
        <dbReference type="EMBL" id="PZW18153.1"/>
    </source>
</evidence>
<comment type="caution">
    <text evidence="2">The sequence shown here is derived from an EMBL/GenBank/DDBJ whole genome shotgun (WGS) entry which is preliminary data.</text>
</comment>
<evidence type="ECO:0000259" key="1">
    <source>
        <dbReference type="Pfam" id="PF12728"/>
    </source>
</evidence>
<protein>
    <submittedName>
        <fullName evidence="2">AlpA family transcriptional regulator</fullName>
    </submittedName>
</protein>
<organism evidence="2 3">
    <name type="scientific">Thermosporothrix hazakensis</name>
    <dbReference type="NCBI Taxonomy" id="644383"/>
    <lineage>
        <taxon>Bacteria</taxon>
        <taxon>Bacillati</taxon>
        <taxon>Chloroflexota</taxon>
        <taxon>Ktedonobacteria</taxon>
        <taxon>Ktedonobacterales</taxon>
        <taxon>Thermosporotrichaceae</taxon>
        <taxon>Thermosporothrix</taxon>
    </lineage>
</organism>
<dbReference type="NCBIfam" id="TIGR01764">
    <property type="entry name" value="excise"/>
    <property type="match status" value="1"/>
</dbReference>
<name>A0A326TQL0_THEHA</name>
<reference evidence="2 3" key="1">
    <citation type="submission" date="2018-06" db="EMBL/GenBank/DDBJ databases">
        <title>Genomic Encyclopedia of Archaeal and Bacterial Type Strains, Phase II (KMG-II): from individual species to whole genera.</title>
        <authorList>
            <person name="Goeker M."/>
        </authorList>
    </citation>
    <scope>NUCLEOTIDE SEQUENCE [LARGE SCALE GENOMIC DNA]</scope>
    <source>
        <strain evidence="2 3">ATCC BAA-1881</strain>
    </source>
</reference>
<gene>
    <name evidence="2" type="ORF">EI42_06321</name>
</gene>
<keyword evidence="3" id="KW-1185">Reference proteome</keyword>
<dbReference type="RefSeq" id="WP_111326764.1">
    <property type="nucleotide sequence ID" value="NZ_BIFX01000001.1"/>
</dbReference>
<dbReference type="GO" id="GO:0003677">
    <property type="term" value="F:DNA binding"/>
    <property type="evidence" value="ECO:0007669"/>
    <property type="project" value="InterPro"/>
</dbReference>
<dbReference type="OrthoDB" id="515428at2"/>
<accession>A0A326TQL0</accession>
<dbReference type="InterPro" id="IPR041657">
    <property type="entry name" value="HTH_17"/>
</dbReference>
<proteinExistence type="predicted"/>
<feature type="domain" description="Helix-turn-helix" evidence="1">
    <location>
        <begin position="5"/>
        <end position="52"/>
    </location>
</feature>
<dbReference type="AlphaFoldDB" id="A0A326TQL0"/>
<evidence type="ECO:0000313" key="3">
    <source>
        <dbReference type="Proteomes" id="UP000248806"/>
    </source>
</evidence>